<feature type="region of interest" description="Disordered" evidence="10">
    <location>
        <begin position="276"/>
        <end position="305"/>
    </location>
</feature>
<evidence type="ECO:0000256" key="5">
    <source>
        <dbReference type="ARBA" id="ARBA00022498"/>
    </source>
</evidence>
<dbReference type="NCBIfam" id="NF005112">
    <property type="entry name" value="PRK06545.2-4"/>
    <property type="match status" value="1"/>
</dbReference>
<dbReference type="Gene3D" id="1.10.3660.10">
    <property type="entry name" value="6-phosphogluconate dehydrogenase C-terminal like domain"/>
    <property type="match status" value="1"/>
</dbReference>
<gene>
    <name evidence="13" type="ORF">Q8A49_13350</name>
</gene>
<reference evidence="13 14" key="1">
    <citation type="submission" date="2023-07" db="EMBL/GenBank/DDBJ databases">
        <authorList>
            <person name="Girao M."/>
            <person name="Carvalho M.F."/>
        </authorList>
    </citation>
    <scope>NUCLEOTIDE SEQUENCE [LARGE SCALE GENOMIC DNA]</scope>
    <source>
        <strain evidence="13 14">66/93</strain>
    </source>
</reference>
<dbReference type="GO" id="GO:0008977">
    <property type="term" value="F:prephenate dehydrogenase (NAD+) activity"/>
    <property type="evidence" value="ECO:0007669"/>
    <property type="project" value="UniProtKB-EC"/>
</dbReference>
<evidence type="ECO:0000313" key="14">
    <source>
        <dbReference type="Proteomes" id="UP001348641"/>
    </source>
</evidence>
<dbReference type="SUPFAM" id="SSF48179">
    <property type="entry name" value="6-phosphogluconate dehydrogenase C-terminal domain-like"/>
    <property type="match status" value="1"/>
</dbReference>
<protein>
    <recommendedName>
        <fullName evidence="4">Prephenate dehydrogenase</fullName>
        <ecNumber evidence="3">1.3.1.12</ecNumber>
    </recommendedName>
</protein>
<evidence type="ECO:0000256" key="2">
    <source>
        <dbReference type="ARBA" id="ARBA00007964"/>
    </source>
</evidence>
<dbReference type="InterPro" id="IPR046825">
    <property type="entry name" value="PDH_C"/>
</dbReference>
<dbReference type="InterPro" id="IPR003099">
    <property type="entry name" value="Prephen_DH"/>
</dbReference>
<dbReference type="InterPro" id="IPR008927">
    <property type="entry name" value="6-PGluconate_DH-like_C_sf"/>
</dbReference>
<comment type="pathway">
    <text evidence="1">Amino-acid biosynthesis; L-tyrosine biosynthesis; (4-hydroxyphenyl)pyruvate from prephenate (NAD(+) route): step 1/1.</text>
</comment>
<sequence>MGDTSGTVGDGGRRDVVRRVTVIGAGLIGTSIALALRARDVDVTLTDPDPASLRLACDLGAGRPLDETADPSAAPADVAVVAAPPAVVPQVLRRAQDRGLAHVYTDVASVKASVLAEAERLGCDMATFVPGHPMGGREKQGPGAARADLFLGRSWALCPTGKADPETVAAVAELARLCGADPLVLDAGAHDRAVALVSHAPHVASSAVAARLVSGDTAALSLAGQGVRDVTRVAGGDPAMWTEILTHNAAPVSEVLYAVAADLVATADALRGVAGEADGADGGTASRAGSASDASGASRSAPAEALAPVRDLLERGRSGHGRIPGKHGTVRLPEYTVMPVVIPDEPGTLGRLFAAAADAGVNIEDVRIEHTPGLPLGVAQLYVLPEAVDAFARALTADGWSVHPGV</sequence>
<evidence type="ECO:0000259" key="11">
    <source>
        <dbReference type="PROSITE" id="PS51176"/>
    </source>
</evidence>
<evidence type="ECO:0000256" key="4">
    <source>
        <dbReference type="ARBA" id="ARBA00016891"/>
    </source>
</evidence>
<evidence type="ECO:0000256" key="9">
    <source>
        <dbReference type="ARBA" id="ARBA00049260"/>
    </source>
</evidence>
<dbReference type="Gene3D" id="3.40.50.720">
    <property type="entry name" value="NAD(P)-binding Rossmann-like Domain"/>
    <property type="match status" value="1"/>
</dbReference>
<feature type="domain" description="Prephenate/arogenate dehydrogenase" evidence="11">
    <location>
        <begin position="18"/>
        <end position="304"/>
    </location>
</feature>
<evidence type="ECO:0000259" key="12">
    <source>
        <dbReference type="PROSITE" id="PS51671"/>
    </source>
</evidence>
<evidence type="ECO:0000313" key="13">
    <source>
        <dbReference type="EMBL" id="MEE2051480.1"/>
    </source>
</evidence>
<dbReference type="InterPro" id="IPR046826">
    <property type="entry name" value="PDH_N"/>
</dbReference>
<comment type="similarity">
    <text evidence="2">Belongs to the prephenate/arogenate dehydrogenase family.</text>
</comment>
<dbReference type="PROSITE" id="PS51176">
    <property type="entry name" value="PDH_ADH"/>
    <property type="match status" value="1"/>
</dbReference>
<evidence type="ECO:0000256" key="1">
    <source>
        <dbReference type="ARBA" id="ARBA00005067"/>
    </source>
</evidence>
<evidence type="ECO:0000256" key="3">
    <source>
        <dbReference type="ARBA" id="ARBA00012068"/>
    </source>
</evidence>
<dbReference type="EMBL" id="JAUUCC010000030">
    <property type="protein sequence ID" value="MEE2051480.1"/>
    <property type="molecule type" value="Genomic_DNA"/>
</dbReference>
<keyword evidence="7" id="KW-0520">NAD</keyword>
<feature type="domain" description="ACT" evidence="12">
    <location>
        <begin position="337"/>
        <end position="406"/>
    </location>
</feature>
<evidence type="ECO:0000256" key="10">
    <source>
        <dbReference type="SAM" id="MobiDB-lite"/>
    </source>
</evidence>
<keyword evidence="8" id="KW-0057">Aromatic amino acid biosynthesis</keyword>
<dbReference type="SUPFAM" id="SSF51735">
    <property type="entry name" value="NAD(P)-binding Rossmann-fold domains"/>
    <property type="match status" value="1"/>
</dbReference>
<dbReference type="NCBIfam" id="NF005111">
    <property type="entry name" value="PRK06545.2-3"/>
    <property type="match status" value="1"/>
</dbReference>
<dbReference type="PANTHER" id="PTHR21363:SF0">
    <property type="entry name" value="PREPHENATE DEHYDROGENASE [NADP(+)]"/>
    <property type="match status" value="1"/>
</dbReference>
<keyword evidence="8" id="KW-0028">Amino-acid biosynthesis</keyword>
<dbReference type="PANTHER" id="PTHR21363">
    <property type="entry name" value="PREPHENATE DEHYDROGENASE"/>
    <property type="match status" value="1"/>
</dbReference>
<dbReference type="Pfam" id="PF20463">
    <property type="entry name" value="PDH_C"/>
    <property type="match status" value="1"/>
</dbReference>
<proteinExistence type="inferred from homology"/>
<dbReference type="Pfam" id="PF02153">
    <property type="entry name" value="PDH_N"/>
    <property type="match status" value="1"/>
</dbReference>
<comment type="caution">
    <text evidence="13">The sequence shown here is derived from an EMBL/GenBank/DDBJ whole genome shotgun (WGS) entry which is preliminary data.</text>
</comment>
<dbReference type="InterPro" id="IPR045865">
    <property type="entry name" value="ACT-like_dom_sf"/>
</dbReference>
<dbReference type="EC" id="1.3.1.12" evidence="3"/>
<dbReference type="InterPro" id="IPR036291">
    <property type="entry name" value="NAD(P)-bd_dom_sf"/>
</dbReference>
<comment type="catalytic activity">
    <reaction evidence="9">
        <text>prephenate + NAD(+) = 3-(4-hydroxyphenyl)pyruvate + CO2 + NADH</text>
        <dbReference type="Rhea" id="RHEA:13869"/>
        <dbReference type="ChEBI" id="CHEBI:16526"/>
        <dbReference type="ChEBI" id="CHEBI:29934"/>
        <dbReference type="ChEBI" id="CHEBI:36242"/>
        <dbReference type="ChEBI" id="CHEBI:57540"/>
        <dbReference type="ChEBI" id="CHEBI:57945"/>
        <dbReference type="EC" id="1.3.1.12"/>
    </reaction>
</comment>
<evidence type="ECO:0000256" key="6">
    <source>
        <dbReference type="ARBA" id="ARBA00023002"/>
    </source>
</evidence>
<dbReference type="InterPro" id="IPR050812">
    <property type="entry name" value="Preph/Arog_dehydrog"/>
</dbReference>
<dbReference type="RefSeq" id="WP_330158601.1">
    <property type="nucleotide sequence ID" value="NZ_BAAAJA010000009.1"/>
</dbReference>
<keyword evidence="6 13" id="KW-0560">Oxidoreductase</keyword>
<keyword evidence="5" id="KW-0827">Tyrosine biosynthesis</keyword>
<evidence type="ECO:0000256" key="8">
    <source>
        <dbReference type="ARBA" id="ARBA00023141"/>
    </source>
</evidence>
<dbReference type="PROSITE" id="PS51671">
    <property type="entry name" value="ACT"/>
    <property type="match status" value="1"/>
</dbReference>
<dbReference type="SUPFAM" id="SSF55021">
    <property type="entry name" value="ACT-like"/>
    <property type="match status" value="1"/>
</dbReference>
<evidence type="ECO:0000256" key="7">
    <source>
        <dbReference type="ARBA" id="ARBA00023027"/>
    </source>
</evidence>
<dbReference type="Proteomes" id="UP001348641">
    <property type="component" value="Unassembled WGS sequence"/>
</dbReference>
<accession>A0ABU7KQA9</accession>
<name>A0ABU7KQA9_9ACTN</name>
<dbReference type="InterPro" id="IPR002912">
    <property type="entry name" value="ACT_dom"/>
</dbReference>
<feature type="compositionally biased region" description="Low complexity" evidence="10">
    <location>
        <begin position="276"/>
        <end position="301"/>
    </location>
</feature>
<organism evidence="13 14">
    <name type="scientific">Nocardiopsis tropica</name>
    <dbReference type="NCBI Taxonomy" id="109330"/>
    <lineage>
        <taxon>Bacteria</taxon>
        <taxon>Bacillati</taxon>
        <taxon>Actinomycetota</taxon>
        <taxon>Actinomycetes</taxon>
        <taxon>Streptosporangiales</taxon>
        <taxon>Nocardiopsidaceae</taxon>
        <taxon>Nocardiopsis</taxon>
    </lineage>
</organism>